<evidence type="ECO:0000313" key="3">
    <source>
        <dbReference type="EMBL" id="PRQ35547.1"/>
    </source>
</evidence>
<dbReference type="InterPro" id="IPR001810">
    <property type="entry name" value="F-box_dom"/>
</dbReference>
<keyword evidence="4" id="KW-1185">Reference proteome</keyword>
<dbReference type="AlphaFoldDB" id="A0A2P6QN00"/>
<dbReference type="Pfam" id="PF24750">
    <property type="entry name" value="b-prop_At3g26010-like"/>
    <property type="match status" value="1"/>
</dbReference>
<sequence length="325" mass="37239">MSGWERRSSEVPPSDKTPPIHSTSTKSTHVLKIDDLPDFLLVEILCRLPSKEFVFQCKCVSKHWLNLISDPYLIGRFLHLQRFHKQTPIAHSLIDRRGEEFPTPGTTQSSSNLLAPLFERLMGFHGLKEKPYIVGTCNDLVLCCQTRHDQDQLDFYICNPCTRKWIALPPTTRSRTNVPVGFICDRYYDEEDSTSGTNSTVNIKKDYRCKVVRILPHDLSKSFYDCASKFIVEVFSFETGEWRESIVSSPRSINIGDTSVAYNGMLYWTYTAYEPREETGLIRLDPFMLDNGSAGSGRPNGDVTGDDDQYKFYIFDAVDKFLERP</sequence>
<evidence type="ECO:0000259" key="2">
    <source>
        <dbReference type="PROSITE" id="PS50181"/>
    </source>
</evidence>
<accession>A0A2P6QN00</accession>
<evidence type="ECO:0000256" key="1">
    <source>
        <dbReference type="SAM" id="MobiDB-lite"/>
    </source>
</evidence>
<dbReference type="Proteomes" id="UP000238479">
    <property type="component" value="Chromosome 5"/>
</dbReference>
<proteinExistence type="predicted"/>
<dbReference type="Gene3D" id="1.20.1280.50">
    <property type="match status" value="1"/>
</dbReference>
<dbReference type="STRING" id="74649.A0A2P6QN00"/>
<evidence type="ECO:0000313" key="4">
    <source>
        <dbReference type="Proteomes" id="UP000238479"/>
    </source>
</evidence>
<comment type="caution">
    <text evidence="3">The sequence shown here is derived from an EMBL/GenBank/DDBJ whole genome shotgun (WGS) entry which is preliminary data.</text>
</comment>
<dbReference type="SUPFAM" id="SSF81383">
    <property type="entry name" value="F-box domain"/>
    <property type="match status" value="1"/>
</dbReference>
<dbReference type="EMBL" id="PDCK01000043">
    <property type="protein sequence ID" value="PRQ35547.1"/>
    <property type="molecule type" value="Genomic_DNA"/>
</dbReference>
<protein>
    <submittedName>
        <fullName evidence="3">Putative F-box domain-containing protein</fullName>
    </submittedName>
</protein>
<name>A0A2P6QN00_ROSCH</name>
<reference evidence="3 4" key="1">
    <citation type="journal article" date="2018" name="Nat. Genet.">
        <title>The Rosa genome provides new insights in the design of modern roses.</title>
        <authorList>
            <person name="Bendahmane M."/>
        </authorList>
    </citation>
    <scope>NUCLEOTIDE SEQUENCE [LARGE SCALE GENOMIC DNA]</scope>
    <source>
        <strain evidence="4">cv. Old Blush</strain>
    </source>
</reference>
<dbReference type="InterPro" id="IPR056592">
    <property type="entry name" value="Beta-prop_At3g26010-like"/>
</dbReference>
<dbReference type="PANTHER" id="PTHR35546:SF130">
    <property type="entry name" value="EXPRESSED PROTEIN"/>
    <property type="match status" value="1"/>
</dbReference>
<dbReference type="PANTHER" id="PTHR35546">
    <property type="entry name" value="F-BOX PROTEIN INTERACTION DOMAIN PROTEIN-RELATED"/>
    <property type="match status" value="1"/>
</dbReference>
<feature type="region of interest" description="Disordered" evidence="1">
    <location>
        <begin position="1"/>
        <end position="24"/>
    </location>
</feature>
<dbReference type="PROSITE" id="PS50181">
    <property type="entry name" value="FBOX"/>
    <property type="match status" value="1"/>
</dbReference>
<dbReference type="OMA" id="CASKFIV"/>
<dbReference type="InterPro" id="IPR036047">
    <property type="entry name" value="F-box-like_dom_sf"/>
</dbReference>
<feature type="domain" description="F-box" evidence="2">
    <location>
        <begin position="30"/>
        <end position="77"/>
    </location>
</feature>
<dbReference type="Gramene" id="PRQ35547">
    <property type="protein sequence ID" value="PRQ35547"/>
    <property type="gene ID" value="RchiOBHm_Chr5g0081211"/>
</dbReference>
<gene>
    <name evidence="3" type="ORF">RchiOBHm_Chr5g0081211</name>
</gene>
<organism evidence="3 4">
    <name type="scientific">Rosa chinensis</name>
    <name type="common">China rose</name>
    <dbReference type="NCBI Taxonomy" id="74649"/>
    <lineage>
        <taxon>Eukaryota</taxon>
        <taxon>Viridiplantae</taxon>
        <taxon>Streptophyta</taxon>
        <taxon>Embryophyta</taxon>
        <taxon>Tracheophyta</taxon>
        <taxon>Spermatophyta</taxon>
        <taxon>Magnoliopsida</taxon>
        <taxon>eudicotyledons</taxon>
        <taxon>Gunneridae</taxon>
        <taxon>Pentapetalae</taxon>
        <taxon>rosids</taxon>
        <taxon>fabids</taxon>
        <taxon>Rosales</taxon>
        <taxon>Rosaceae</taxon>
        <taxon>Rosoideae</taxon>
        <taxon>Rosoideae incertae sedis</taxon>
        <taxon>Rosa</taxon>
    </lineage>
</organism>
<dbReference type="Pfam" id="PF00646">
    <property type="entry name" value="F-box"/>
    <property type="match status" value="1"/>
</dbReference>
<dbReference type="InterPro" id="IPR055290">
    <property type="entry name" value="At3g26010-like"/>
</dbReference>